<proteinExistence type="inferred from homology"/>
<evidence type="ECO:0000313" key="3">
    <source>
        <dbReference type="EMBL" id="CEN29148.1"/>
    </source>
</evidence>
<dbReference type="InterPro" id="IPR035413">
    <property type="entry name" value="Terminase_L_C"/>
</dbReference>
<feature type="domain" description="Phage terminase large subunit C-terminal" evidence="2">
    <location>
        <begin position="263"/>
        <end position="406"/>
    </location>
</feature>
<dbReference type="InterPro" id="IPR027417">
    <property type="entry name" value="P-loop_NTPase"/>
</dbReference>
<dbReference type="InterPro" id="IPR006437">
    <property type="entry name" value="Phage_terminase_lsu"/>
</dbReference>
<reference evidence="4" key="1">
    <citation type="submission" date="2015-01" db="EMBL/GenBank/DDBJ databases">
        <authorList>
            <person name="Andreevskaya M."/>
        </authorList>
    </citation>
    <scope>NUCLEOTIDE SEQUENCE [LARGE SCALE GENOMIC DNA]</scope>
    <source>
        <strain evidence="4">MKFS47</strain>
    </source>
</reference>
<name>A0A0D6DZH6_9LACT</name>
<dbReference type="PANTHER" id="PTHR39184">
    <property type="match status" value="1"/>
</dbReference>
<dbReference type="NCBIfam" id="TIGR01547">
    <property type="entry name" value="phage_term_2"/>
    <property type="match status" value="1"/>
</dbReference>
<sequence>MKLSELLPTAFHDTWRAAINQNVLHIVEKGGRGSGKSSDIAHIIIQLIMRYPVNAVAIRFVDNTIELSIFEQLKWAIEKQGVTSFFHTTKSPMRITYKPRGNYIAFRGAQNPERIKSLKDSRFPFAIGWIEELAEFKTEEDVTAITNSLLRGELDKGLFYKFFYSYNPPKRKQSWVNKKYETSFQPKNSFVHHSTYLDNPFISKAFITEAETAKEKNINRYRWEYLGEAIGSGIVPFDNLKVKVGSITDEMADNFDNIRNAVDFGYATDPLAFVRWHYDKKHNAIYAIDEFYGQKISNRKFAQWLKARTYDNDRIFADSAEPKSIAELRGELGIKRILGVKKGPDSVEYGERWLDDLDAIYIDPKRTPKIAWEFENIDYQTDRDGNPKPRLEDKDNHAIDATRYAFGEDMKSNTTKLNTNIRGGL</sequence>
<dbReference type="Proteomes" id="UP000033166">
    <property type="component" value="Chromosome I"/>
</dbReference>
<dbReference type="Pfam" id="PF04466">
    <property type="entry name" value="Terminase_3"/>
    <property type="match status" value="1"/>
</dbReference>
<dbReference type="Gene3D" id="3.40.50.300">
    <property type="entry name" value="P-loop containing nucleotide triphosphate hydrolases"/>
    <property type="match status" value="1"/>
</dbReference>
<dbReference type="InterPro" id="IPR052380">
    <property type="entry name" value="Viral_DNA_packaging_terminase"/>
</dbReference>
<dbReference type="InterPro" id="IPR035412">
    <property type="entry name" value="Terminase_L_N"/>
</dbReference>
<dbReference type="RefSeq" id="WP_047916155.1">
    <property type="nucleotide sequence ID" value="NZ_LN774769.1"/>
</dbReference>
<gene>
    <name evidence="3" type="ORF">LACPI_1948</name>
</gene>
<evidence type="ECO:0000259" key="2">
    <source>
        <dbReference type="Pfam" id="PF17288"/>
    </source>
</evidence>
<dbReference type="GO" id="GO:0004519">
    <property type="term" value="F:endonuclease activity"/>
    <property type="evidence" value="ECO:0007669"/>
    <property type="project" value="InterPro"/>
</dbReference>
<dbReference type="EMBL" id="LN774769">
    <property type="protein sequence ID" value="CEN29148.1"/>
    <property type="molecule type" value="Genomic_DNA"/>
</dbReference>
<organism evidence="3 4">
    <name type="scientific">Pseudolactococcus piscium MKFS47</name>
    <dbReference type="NCBI Taxonomy" id="297352"/>
    <lineage>
        <taxon>Bacteria</taxon>
        <taxon>Bacillati</taxon>
        <taxon>Bacillota</taxon>
        <taxon>Bacilli</taxon>
        <taxon>Lactobacillales</taxon>
        <taxon>Streptococcaceae</taxon>
        <taxon>Pseudolactococcus</taxon>
    </lineage>
</organism>
<dbReference type="PANTHER" id="PTHR39184:SF1">
    <property type="entry name" value="PBSX PHAGE TERMINASE LARGE SUBUNIT"/>
    <property type="match status" value="1"/>
</dbReference>
<dbReference type="Gene3D" id="3.30.420.280">
    <property type="match status" value="1"/>
</dbReference>
<feature type="domain" description="Phage terminase large subunit N-terminal" evidence="1">
    <location>
        <begin position="25"/>
        <end position="228"/>
    </location>
</feature>
<evidence type="ECO:0000259" key="1">
    <source>
        <dbReference type="Pfam" id="PF04466"/>
    </source>
</evidence>
<dbReference type="KEGG" id="lpk:LACPI_1948"/>
<dbReference type="Pfam" id="PF17288">
    <property type="entry name" value="Terminase_3C"/>
    <property type="match status" value="1"/>
</dbReference>
<dbReference type="AlphaFoldDB" id="A0A0D6DZH6"/>
<evidence type="ECO:0000313" key="4">
    <source>
        <dbReference type="Proteomes" id="UP000033166"/>
    </source>
</evidence>
<protein>
    <submittedName>
        <fullName evidence="3">Phage terminase large subunit</fullName>
    </submittedName>
</protein>
<dbReference type="InterPro" id="IPR044269">
    <property type="entry name" value="Terminase_large_su_SPP1-like"/>
</dbReference>
<dbReference type="HOGENOM" id="CLU_035697_3_0_9"/>
<accession>A0A0D6DZH6</accession>
<dbReference type="HAMAP" id="MF_04145">
    <property type="entry name" value="TERL_SPP1"/>
    <property type="match status" value="1"/>
</dbReference>
<dbReference type="GO" id="GO:0005524">
    <property type="term" value="F:ATP binding"/>
    <property type="evidence" value="ECO:0007669"/>
    <property type="project" value="InterPro"/>
</dbReference>
<dbReference type="GO" id="GO:0016887">
    <property type="term" value="F:ATP hydrolysis activity"/>
    <property type="evidence" value="ECO:0007669"/>
    <property type="project" value="InterPro"/>
</dbReference>